<dbReference type="EMBL" id="JAJNBZ010000040">
    <property type="protein sequence ID" value="MCE5173064.1"/>
    <property type="molecule type" value="Genomic_DNA"/>
</dbReference>
<reference evidence="1 2" key="1">
    <citation type="submission" date="2021-11" db="EMBL/GenBank/DDBJ databases">
        <title>Draft genome sequence of Paenibacillus profundus YoMME, a new Gram-positive bacteria with exoelectrogenic properties.</title>
        <authorList>
            <person name="Hubenova Y."/>
            <person name="Hubenova E."/>
            <person name="Manasiev Y."/>
            <person name="Peykov S."/>
            <person name="Mitov M."/>
        </authorList>
    </citation>
    <scope>NUCLEOTIDE SEQUENCE [LARGE SCALE GENOMIC DNA]</scope>
    <source>
        <strain evidence="1 2">YoMME</strain>
    </source>
</reference>
<dbReference type="RefSeq" id="WP_019424463.1">
    <property type="nucleotide sequence ID" value="NZ_JAJNBZ010000040.1"/>
</dbReference>
<sequence length="55" mass="5972">MMFGYIEGIPTSLKVKKVVCMAGRVPSGPFEVMSKMMTAFLPEALFPSGKNVKSC</sequence>
<name>A0ABS8YTU8_9BACL</name>
<keyword evidence="2" id="KW-1185">Reference proteome</keyword>
<proteinExistence type="predicted"/>
<organism evidence="1 2">
    <name type="scientific">Paenibacillus profundus</name>
    <dbReference type="NCBI Taxonomy" id="1173085"/>
    <lineage>
        <taxon>Bacteria</taxon>
        <taxon>Bacillati</taxon>
        <taxon>Bacillota</taxon>
        <taxon>Bacilli</taxon>
        <taxon>Bacillales</taxon>
        <taxon>Paenibacillaceae</taxon>
        <taxon>Paenibacillus</taxon>
    </lineage>
</organism>
<protein>
    <submittedName>
        <fullName evidence="1">Uncharacterized protein</fullName>
    </submittedName>
</protein>
<dbReference type="Proteomes" id="UP001199916">
    <property type="component" value="Unassembled WGS sequence"/>
</dbReference>
<accession>A0ABS8YTU8</accession>
<evidence type="ECO:0000313" key="1">
    <source>
        <dbReference type="EMBL" id="MCE5173064.1"/>
    </source>
</evidence>
<evidence type="ECO:0000313" key="2">
    <source>
        <dbReference type="Proteomes" id="UP001199916"/>
    </source>
</evidence>
<comment type="caution">
    <text evidence="1">The sequence shown here is derived from an EMBL/GenBank/DDBJ whole genome shotgun (WGS) entry which is preliminary data.</text>
</comment>
<gene>
    <name evidence="1" type="ORF">LQV63_27755</name>
</gene>